<evidence type="ECO:0000313" key="2">
    <source>
        <dbReference type="EMBL" id="GGU50671.1"/>
    </source>
</evidence>
<name>A0ABQ2UUE8_9PSEU</name>
<proteinExistence type="predicted"/>
<reference evidence="3" key="1">
    <citation type="journal article" date="2019" name="Int. J. Syst. Evol. Microbiol.">
        <title>The Global Catalogue of Microorganisms (GCM) 10K type strain sequencing project: providing services to taxonomists for standard genome sequencing and annotation.</title>
        <authorList>
            <consortium name="The Broad Institute Genomics Platform"/>
            <consortium name="The Broad Institute Genome Sequencing Center for Infectious Disease"/>
            <person name="Wu L."/>
            <person name="Ma J."/>
        </authorList>
    </citation>
    <scope>NUCLEOTIDE SEQUENCE [LARGE SCALE GENOMIC DNA]</scope>
    <source>
        <strain evidence="3">JCM 3296</strain>
    </source>
</reference>
<protein>
    <recommendedName>
        <fullName evidence="1">Effector-associated domain-containing protein</fullName>
    </recommendedName>
</protein>
<evidence type="ECO:0000259" key="1">
    <source>
        <dbReference type="Pfam" id="PF19956"/>
    </source>
</evidence>
<accession>A0ABQ2UUE8</accession>
<organism evidence="2 3">
    <name type="scientific">Lentzea flava</name>
    <dbReference type="NCBI Taxonomy" id="103732"/>
    <lineage>
        <taxon>Bacteria</taxon>
        <taxon>Bacillati</taxon>
        <taxon>Actinomycetota</taxon>
        <taxon>Actinomycetes</taxon>
        <taxon>Pseudonocardiales</taxon>
        <taxon>Pseudonocardiaceae</taxon>
        <taxon>Lentzea</taxon>
    </lineage>
</organism>
<dbReference type="RefSeq" id="WP_189256088.1">
    <property type="nucleotide sequence ID" value="NZ_BMRE01000022.1"/>
</dbReference>
<keyword evidence="3" id="KW-1185">Reference proteome</keyword>
<comment type="caution">
    <text evidence="2">The sequence shown here is derived from an EMBL/GenBank/DDBJ whole genome shotgun (WGS) entry which is preliminary data.</text>
</comment>
<dbReference type="Pfam" id="PF19956">
    <property type="entry name" value="EAD2"/>
    <property type="match status" value="1"/>
</dbReference>
<sequence>MNEPEDTPDVSNHVTDAGDGLVLQAGTVHGGIHVYGAAAPRPGPSTGDAFGALVDALLAVPSVRDEASRRLVLAGMRREIAEAVPHHDRARLHVVALVRTCLDYDDGLGDLLRVLRELEGESIPVRRSAEAVLLLTEESPRN</sequence>
<feature type="domain" description="Effector-associated" evidence="1">
    <location>
        <begin position="54"/>
        <end position="131"/>
    </location>
</feature>
<dbReference type="Proteomes" id="UP000649573">
    <property type="component" value="Unassembled WGS sequence"/>
</dbReference>
<dbReference type="EMBL" id="BMRE01000022">
    <property type="protein sequence ID" value="GGU50671.1"/>
    <property type="molecule type" value="Genomic_DNA"/>
</dbReference>
<dbReference type="InterPro" id="IPR045431">
    <property type="entry name" value="EAD2"/>
</dbReference>
<gene>
    <name evidence="2" type="ORF">GCM10010178_49460</name>
</gene>
<evidence type="ECO:0000313" key="3">
    <source>
        <dbReference type="Proteomes" id="UP000649573"/>
    </source>
</evidence>